<dbReference type="InterPro" id="IPR002885">
    <property type="entry name" value="PPR_rpt"/>
</dbReference>
<dbReference type="Pfam" id="PF12854">
    <property type="entry name" value="PPR_1"/>
    <property type="match status" value="2"/>
</dbReference>
<feature type="repeat" description="PPR" evidence="3">
    <location>
        <begin position="516"/>
        <end position="550"/>
    </location>
</feature>
<comment type="similarity">
    <text evidence="1">Belongs to the PPR family. P subfamily.</text>
</comment>
<feature type="repeat" description="PPR" evidence="3">
    <location>
        <begin position="621"/>
        <end position="655"/>
    </location>
</feature>
<feature type="repeat" description="PPR" evidence="3">
    <location>
        <begin position="586"/>
        <end position="620"/>
    </location>
</feature>
<evidence type="ECO:0000256" key="1">
    <source>
        <dbReference type="ARBA" id="ARBA00007626"/>
    </source>
</evidence>
<organism evidence="4 5">
    <name type="scientific">Kingdonia uniflora</name>
    <dbReference type="NCBI Taxonomy" id="39325"/>
    <lineage>
        <taxon>Eukaryota</taxon>
        <taxon>Viridiplantae</taxon>
        <taxon>Streptophyta</taxon>
        <taxon>Embryophyta</taxon>
        <taxon>Tracheophyta</taxon>
        <taxon>Spermatophyta</taxon>
        <taxon>Magnoliopsida</taxon>
        <taxon>Ranunculales</taxon>
        <taxon>Circaeasteraceae</taxon>
        <taxon>Kingdonia</taxon>
    </lineage>
</organism>
<sequence>MFFSNSNRIHTTLKTFQKSSSCVFTQFDTYSHCNNPKNPNLFSPIVCFSSSSNGNYVERHDFYNKNVCVSFDQTPIDYSDSESDDDDEKDDNDEDFGVLEFFDNRKYVENGKEKVVREVGEEEGKGELRNPLVKKVSILLRYRNEWNSRLENELRHLLRILKPRQVCAVIRSLDDERVAQSFFYWADRQWKYRHDPVVYHTMLEILSKTKLCKGSKRVLRLMIRRRIERRPEHFGCVMKSYSRAGELGNAMHVLRIMQKAGIGPDLSICNTAVHALVMANRLKKALWFVDQMECVGVVPDVVTYNILIKGYCNLHRVEDALELIDQMLHKGKSNSSCLPDKASYYTVMCFLCKDKRMKEVRELLGKMADDSHFLLDQKTYTTLIHSLSKNGHGEEAFLLLRESEEKDFQIDKAEYSVVVHSFCQQGNLEKAKEIINEMFLKGCIPDVVTYTTVINGLCRTGKIDGAKKMIINMYKHGCKPNTVSYTALLNGLCKIEKSLEAREMLYSSKEECWTPNLVTYSVVVHGLRREGKIAEACDLVHEMVKKGFFPTPAEVNLLTQSLLREGKVSEAKKFMEECLRNGVTVNVVNYTTLIHGFCQKGDFETALSLFDDMYLSNRYPDVFTYTTLIDALSRKGRFEEATALTKKMLNKGVLPTPVTYRIVIHRYCAMGRIDDLMILLEKMLEKQYFGTAYNQVLEKLCSFENLEEAYKLLGKILKMASRKDANTCHFLMESFLKKGNPLLSYKVACRMFESNLIPNLNLCKKVSKILKLDGKSIEAERLMVLFIERGRLSLE</sequence>
<dbReference type="InterPro" id="IPR011990">
    <property type="entry name" value="TPR-like_helical_dom_sf"/>
</dbReference>
<feature type="repeat" description="PPR" evidence="3">
    <location>
        <begin position="481"/>
        <end position="515"/>
    </location>
</feature>
<comment type="caution">
    <text evidence="4">The sequence shown here is derived from an EMBL/GenBank/DDBJ whole genome shotgun (WGS) entry which is preliminary data.</text>
</comment>
<dbReference type="PANTHER" id="PTHR47939:SF13">
    <property type="entry name" value="OS03G0201400 PROTEIN"/>
    <property type="match status" value="1"/>
</dbReference>
<evidence type="ECO:0000313" key="5">
    <source>
        <dbReference type="Proteomes" id="UP000541444"/>
    </source>
</evidence>
<reference evidence="4 5" key="1">
    <citation type="journal article" date="2020" name="IScience">
        <title>Genome Sequencing of the Endangered Kingdonia uniflora (Circaeasteraceae, Ranunculales) Reveals Potential Mechanisms of Evolutionary Specialization.</title>
        <authorList>
            <person name="Sun Y."/>
            <person name="Deng T."/>
            <person name="Zhang A."/>
            <person name="Moore M.J."/>
            <person name="Landis J.B."/>
            <person name="Lin N."/>
            <person name="Zhang H."/>
            <person name="Zhang X."/>
            <person name="Huang J."/>
            <person name="Zhang X."/>
            <person name="Sun H."/>
            <person name="Wang H."/>
        </authorList>
    </citation>
    <scope>NUCLEOTIDE SEQUENCE [LARGE SCALE GENOMIC DNA]</scope>
    <source>
        <strain evidence="4">TB1705</strain>
        <tissue evidence="4">Leaf</tissue>
    </source>
</reference>
<feature type="repeat" description="PPR" evidence="3">
    <location>
        <begin position="300"/>
        <end position="334"/>
    </location>
</feature>
<keyword evidence="5" id="KW-1185">Reference proteome</keyword>
<dbReference type="SUPFAM" id="SSF48452">
    <property type="entry name" value="TPR-like"/>
    <property type="match status" value="1"/>
</dbReference>
<evidence type="ECO:0000256" key="2">
    <source>
        <dbReference type="ARBA" id="ARBA00022737"/>
    </source>
</evidence>
<feature type="repeat" description="PPR" evidence="3">
    <location>
        <begin position="411"/>
        <end position="445"/>
    </location>
</feature>
<dbReference type="Pfam" id="PF13041">
    <property type="entry name" value="PPR_2"/>
    <property type="match status" value="2"/>
</dbReference>
<name>A0A7J7LYS7_9MAGN</name>
<dbReference type="Gene3D" id="1.25.40.10">
    <property type="entry name" value="Tetratricopeptide repeat domain"/>
    <property type="match status" value="4"/>
</dbReference>
<feature type="repeat" description="PPR" evidence="3">
    <location>
        <begin position="230"/>
        <end position="264"/>
    </location>
</feature>
<dbReference type="PANTHER" id="PTHR47939">
    <property type="entry name" value="MEMBRANE-ASSOCIATED SALT-INDUCIBLE PROTEIN-LIKE"/>
    <property type="match status" value="1"/>
</dbReference>
<evidence type="ECO:0000256" key="3">
    <source>
        <dbReference type="PROSITE-ProRule" id="PRU00708"/>
    </source>
</evidence>
<evidence type="ECO:0000313" key="4">
    <source>
        <dbReference type="EMBL" id="KAF6147806.1"/>
    </source>
</evidence>
<protein>
    <recommendedName>
        <fullName evidence="6">Pentatricopeptide repeat-containing protein</fullName>
    </recommendedName>
</protein>
<gene>
    <name evidence="4" type="ORF">GIB67_014386</name>
</gene>
<feature type="repeat" description="PPR" evidence="3">
    <location>
        <begin position="656"/>
        <end position="686"/>
    </location>
</feature>
<dbReference type="PROSITE" id="PS51375">
    <property type="entry name" value="PPR"/>
    <property type="match status" value="11"/>
</dbReference>
<feature type="repeat" description="PPR" evidence="3">
    <location>
        <begin position="446"/>
        <end position="480"/>
    </location>
</feature>
<keyword evidence="2" id="KW-0677">Repeat</keyword>
<dbReference type="EMBL" id="JACGCM010001872">
    <property type="protein sequence ID" value="KAF6147806.1"/>
    <property type="molecule type" value="Genomic_DNA"/>
</dbReference>
<proteinExistence type="inferred from homology"/>
<dbReference type="NCBIfam" id="TIGR00756">
    <property type="entry name" value="PPR"/>
    <property type="match status" value="8"/>
</dbReference>
<dbReference type="AlphaFoldDB" id="A0A7J7LYS7"/>
<feature type="repeat" description="PPR" evidence="3">
    <location>
        <begin position="376"/>
        <end position="410"/>
    </location>
</feature>
<dbReference type="Pfam" id="PF01535">
    <property type="entry name" value="PPR"/>
    <property type="match status" value="6"/>
</dbReference>
<evidence type="ECO:0008006" key="6">
    <source>
        <dbReference type="Google" id="ProtNLM"/>
    </source>
</evidence>
<dbReference type="OrthoDB" id="185373at2759"/>
<feature type="repeat" description="PPR" evidence="3">
    <location>
        <begin position="265"/>
        <end position="299"/>
    </location>
</feature>
<dbReference type="InterPro" id="IPR050667">
    <property type="entry name" value="PPR-containing_protein"/>
</dbReference>
<accession>A0A7J7LYS7</accession>
<dbReference type="Proteomes" id="UP000541444">
    <property type="component" value="Unassembled WGS sequence"/>
</dbReference>